<sequence length="760" mass="81604">MNALDGIRVLDFSSGVAAPIVGMFLADFGADVIKVEPPTGDPSRSKPGFAVFNRNKKSVVVDIDDGDDRQWLEASVRGADVVILGAGQELRDWGAEVEFAARRNQALITAKLPGFLAGTYPWGTDSESNGLLSAAGGQATRQSSYEGGPVDSPSSFILYDHGAWATTCVVAALVERENSGRGQTVTVGGMNGIEIGTIGTLTVNPNVPTPPTNLGPVGRHPTYRQFQTSDGWISSGALGAKFELRLLKALGLNELLDDPRIEGITQRMLLPENMPWVTETIEASFRARTTDELLEIFETIGIPAGRVRSRDEWLDDEQVKAIGMSVEVDDRERGKVLMPGVPIVLTRTPGQVRTGAPRLGQDTGIEPWPAKRTVSESEERFVAGPLKGMRVLNMGTFVAGPMAGFLLAELGADVIKVEPLTGDPFRPSAYTYNRGMRSIAIDLASPQGRDAFHALAKHADVVMDSMRPGVMTKLGIDFDALSQTNPQIVTTSLSGFGEGGPLTGKPLVDMVVQAISGMMSSQGGDDTPVANTMPINDVTTGALTVLMITLGYFNRLRTGVGQRCWNSLIGTATYLQSAELVRFDGRPEPCVGGRDFRGPHPLQRYHRAANGWIYLDASDLDEDEALARLRRIGVKTLDALAEWISELTCSQAAHTLQSAGLRAVKARDVTEVLRDPLLIEKDIIHFRNAADGSSFAVPGCYGQFSRTQRRGPLSPAGVGENSVEVLEAAGLDAEVIDELIADDVVRVGGKMVHTLGIAYR</sequence>
<protein>
    <submittedName>
        <fullName evidence="1">CoA transferase</fullName>
    </submittedName>
</protein>
<dbReference type="Pfam" id="PF02515">
    <property type="entry name" value="CoA_transf_3"/>
    <property type="match status" value="2"/>
</dbReference>
<dbReference type="SUPFAM" id="SSF89796">
    <property type="entry name" value="CoA-transferase family III (CaiB/BaiF)"/>
    <property type="match status" value="2"/>
</dbReference>
<dbReference type="GO" id="GO:0016740">
    <property type="term" value="F:transferase activity"/>
    <property type="evidence" value="ECO:0007669"/>
    <property type="project" value="UniProtKB-KW"/>
</dbReference>
<keyword evidence="2" id="KW-1185">Reference proteome</keyword>
<dbReference type="Gene3D" id="3.40.50.10540">
    <property type="entry name" value="Crotonobetainyl-coa:carnitine coa-transferase, domain 1"/>
    <property type="match status" value="2"/>
</dbReference>
<dbReference type="InterPro" id="IPR023606">
    <property type="entry name" value="CoA-Trfase_III_dom_1_sf"/>
</dbReference>
<proteinExistence type="predicted"/>
<dbReference type="EMBL" id="BAABBW010000002">
    <property type="protein sequence ID" value="GAA4173469.1"/>
    <property type="molecule type" value="Genomic_DNA"/>
</dbReference>
<evidence type="ECO:0000313" key="1">
    <source>
        <dbReference type="EMBL" id="GAA4173469.1"/>
    </source>
</evidence>
<dbReference type="InterPro" id="IPR044855">
    <property type="entry name" value="CoA-Trfase_III_dom3_sf"/>
</dbReference>
<dbReference type="RefSeq" id="WP_344753062.1">
    <property type="nucleotide sequence ID" value="NZ_BAABBW010000002.1"/>
</dbReference>
<comment type="caution">
    <text evidence="1">The sequence shown here is derived from an EMBL/GenBank/DDBJ whole genome shotgun (WGS) entry which is preliminary data.</text>
</comment>
<dbReference type="InterPro" id="IPR003673">
    <property type="entry name" value="CoA-Trfase_fam_III"/>
</dbReference>
<dbReference type="Proteomes" id="UP001501079">
    <property type="component" value="Unassembled WGS sequence"/>
</dbReference>
<dbReference type="PANTHER" id="PTHR48228">
    <property type="entry name" value="SUCCINYL-COA--D-CITRAMALATE COA-TRANSFERASE"/>
    <property type="match status" value="1"/>
</dbReference>
<name>A0ABP7ZYG2_9MICO</name>
<dbReference type="Gene3D" id="3.30.1540.10">
    <property type="entry name" value="formyl-coa transferase, domain 3"/>
    <property type="match status" value="1"/>
</dbReference>
<accession>A0ABP7ZYG2</accession>
<evidence type="ECO:0000313" key="2">
    <source>
        <dbReference type="Proteomes" id="UP001501079"/>
    </source>
</evidence>
<gene>
    <name evidence="1" type="ORF">GCM10022287_15890</name>
</gene>
<dbReference type="PANTHER" id="PTHR48228:SF7">
    <property type="entry name" value="FATTY ACYL-COA TRANSFERASE RV3272-RELATED"/>
    <property type="match status" value="1"/>
</dbReference>
<keyword evidence="1" id="KW-0808">Transferase</keyword>
<organism evidence="1 2">
    <name type="scientific">Gryllotalpicola koreensis</name>
    <dbReference type="NCBI Taxonomy" id="993086"/>
    <lineage>
        <taxon>Bacteria</taxon>
        <taxon>Bacillati</taxon>
        <taxon>Actinomycetota</taxon>
        <taxon>Actinomycetes</taxon>
        <taxon>Micrococcales</taxon>
        <taxon>Microbacteriaceae</taxon>
        <taxon>Gryllotalpicola</taxon>
    </lineage>
</organism>
<dbReference type="InterPro" id="IPR050509">
    <property type="entry name" value="CoA-transferase_III"/>
</dbReference>
<reference evidence="2" key="1">
    <citation type="journal article" date="2019" name="Int. J. Syst. Evol. Microbiol.">
        <title>The Global Catalogue of Microorganisms (GCM) 10K type strain sequencing project: providing services to taxonomists for standard genome sequencing and annotation.</title>
        <authorList>
            <consortium name="The Broad Institute Genomics Platform"/>
            <consortium name="The Broad Institute Genome Sequencing Center for Infectious Disease"/>
            <person name="Wu L."/>
            <person name="Ma J."/>
        </authorList>
    </citation>
    <scope>NUCLEOTIDE SEQUENCE [LARGE SCALE GENOMIC DNA]</scope>
    <source>
        <strain evidence="2">JCM 17591</strain>
    </source>
</reference>